<gene>
    <name evidence="4" type="ORF">AYO21_06522</name>
</gene>
<dbReference type="GO" id="GO:0005634">
    <property type="term" value="C:nucleus"/>
    <property type="evidence" value="ECO:0007669"/>
    <property type="project" value="UniProtKB-SubCell"/>
</dbReference>
<dbReference type="Pfam" id="PF11951">
    <property type="entry name" value="Fungal_trans_2"/>
    <property type="match status" value="1"/>
</dbReference>
<evidence type="ECO:0000256" key="1">
    <source>
        <dbReference type="ARBA" id="ARBA00004123"/>
    </source>
</evidence>
<reference evidence="4 5" key="1">
    <citation type="submission" date="2016-03" db="EMBL/GenBank/DDBJ databases">
        <title>Draft genome sequence of the Fonsecaea monophora CBS 269.37.</title>
        <authorList>
            <person name="Bombassaro A."/>
            <person name="Vinicius W.A."/>
            <person name="De Hoog S."/>
            <person name="Sun J."/>
            <person name="Souza E.M."/>
            <person name="Raittz R.T."/>
            <person name="Costa F."/>
            <person name="Leao A.C."/>
            <person name="Tadra-Sfeir M.Z."/>
            <person name="Baura V."/>
            <person name="Balsanelli E."/>
            <person name="Pedrosa F.O."/>
            <person name="Moreno L.F."/>
            <person name="Steffens M.B."/>
            <person name="Xi L."/>
            <person name="Bocca A.L."/>
            <person name="Felipe M.S."/>
            <person name="Teixeira M."/>
            <person name="Telles Filho F.Q."/>
            <person name="Azevedo C.M."/>
            <person name="Gomes R."/>
            <person name="Vicente V.A."/>
        </authorList>
    </citation>
    <scope>NUCLEOTIDE SEQUENCE [LARGE SCALE GENOMIC DNA]</scope>
    <source>
        <strain evidence="4 5">CBS 269.37</strain>
    </source>
</reference>
<keyword evidence="5" id="KW-1185">Reference proteome</keyword>
<dbReference type="GO" id="GO:0000976">
    <property type="term" value="F:transcription cis-regulatory region binding"/>
    <property type="evidence" value="ECO:0007669"/>
    <property type="project" value="TreeGrafter"/>
</dbReference>
<evidence type="ECO:0000256" key="3">
    <source>
        <dbReference type="SAM" id="MobiDB-lite"/>
    </source>
</evidence>
<dbReference type="RefSeq" id="XP_022511270.1">
    <property type="nucleotide sequence ID" value="XM_022656482.1"/>
</dbReference>
<dbReference type="GeneID" id="34601681"/>
<organism evidence="4 5">
    <name type="scientific">Fonsecaea monophora</name>
    <dbReference type="NCBI Taxonomy" id="254056"/>
    <lineage>
        <taxon>Eukaryota</taxon>
        <taxon>Fungi</taxon>
        <taxon>Dikarya</taxon>
        <taxon>Ascomycota</taxon>
        <taxon>Pezizomycotina</taxon>
        <taxon>Eurotiomycetes</taxon>
        <taxon>Chaetothyriomycetidae</taxon>
        <taxon>Chaetothyriales</taxon>
        <taxon>Herpotrichiellaceae</taxon>
        <taxon>Fonsecaea</taxon>
    </lineage>
</organism>
<dbReference type="GO" id="GO:0045944">
    <property type="term" value="P:positive regulation of transcription by RNA polymerase II"/>
    <property type="evidence" value="ECO:0007669"/>
    <property type="project" value="TreeGrafter"/>
</dbReference>
<name>A0A177F4Z1_9EURO</name>
<sequence>MVNLDNNNLIELQAPTEAGSALATDDLSDDPRSNFLPENSHQQEISSSFLSGSWRDTGIPLSSVDRTSGHSGASVSSGSTQDALTIVFPKPFLSDNLVSASAFPRSSSIFQDSVLLLDSYSGVLSRVLSIYDGRFSPFRAAALSEWRRSPLLYSAFKYFVGIYLSGGDANCRHCLGVNEARLVVLGGLSSSLLTISRSIPVRKTEVLFVVCMFGLSSSWYDWKDLGLEHYYGASALLSELLIENPKIPPKTTQFFAEFLLYWWMMLSFACDPELRQIQDPPPIPQHMPEPRMPHPLTGISPESQLLLGKVGRLVLSQRRTALRQAMTTAGALNYGLAGIEESRNLEHQLVSLKIPTADMILDPQDPHTSVNDLVNIAQAYQLCGLLLLYCTYPNLLDHKLPPETSHAARTWVSETPKSIAEYLISLAIHVLRVLEQNSKNSGTRTIEAILLMIVSGVLSQRAVCPSGSEGEMQCDICYQLPGISLSHEHSSLHGQMTATEARALVVTRFQRIQDILPFNTIWRMKLLVLETWRLMDQGSDVFWVDLLVQNNWQFVMI</sequence>
<evidence type="ECO:0000313" key="4">
    <source>
        <dbReference type="EMBL" id="OAG39318.1"/>
    </source>
</evidence>
<comment type="subcellular location">
    <subcellularLocation>
        <location evidence="1">Nucleus</location>
    </subcellularLocation>
</comment>
<comment type="caution">
    <text evidence="4">The sequence shown here is derived from an EMBL/GenBank/DDBJ whole genome shotgun (WGS) entry which is preliminary data.</text>
</comment>
<dbReference type="Proteomes" id="UP000077002">
    <property type="component" value="Unassembled WGS sequence"/>
</dbReference>
<dbReference type="PANTHER" id="PTHR37534">
    <property type="entry name" value="TRANSCRIPTIONAL ACTIVATOR PROTEIN UGA3"/>
    <property type="match status" value="1"/>
</dbReference>
<dbReference type="AlphaFoldDB" id="A0A177F4Z1"/>
<dbReference type="InterPro" id="IPR021858">
    <property type="entry name" value="Fun_TF"/>
</dbReference>
<evidence type="ECO:0000256" key="2">
    <source>
        <dbReference type="ARBA" id="ARBA00023242"/>
    </source>
</evidence>
<accession>A0A177F4Z1</accession>
<proteinExistence type="predicted"/>
<dbReference type="EMBL" id="LVKK01000045">
    <property type="protein sequence ID" value="OAG39318.1"/>
    <property type="molecule type" value="Genomic_DNA"/>
</dbReference>
<keyword evidence="2" id="KW-0539">Nucleus</keyword>
<dbReference type="OrthoDB" id="4835445at2759"/>
<evidence type="ECO:0008006" key="6">
    <source>
        <dbReference type="Google" id="ProtNLM"/>
    </source>
</evidence>
<dbReference type="GO" id="GO:0003700">
    <property type="term" value="F:DNA-binding transcription factor activity"/>
    <property type="evidence" value="ECO:0007669"/>
    <property type="project" value="TreeGrafter"/>
</dbReference>
<evidence type="ECO:0000313" key="5">
    <source>
        <dbReference type="Proteomes" id="UP000077002"/>
    </source>
</evidence>
<dbReference type="PANTHER" id="PTHR37534:SF11">
    <property type="entry name" value="ZN(II)2CYS6 TRANSCRIPTION FACTOR (EUROFUNG)"/>
    <property type="match status" value="1"/>
</dbReference>
<protein>
    <recommendedName>
        <fullName evidence="6">Transcription factor domain-containing protein</fullName>
    </recommendedName>
</protein>
<feature type="region of interest" description="Disordered" evidence="3">
    <location>
        <begin position="22"/>
        <end position="41"/>
    </location>
</feature>